<proteinExistence type="predicted"/>
<sequence>MRTKIAVIAATAITLTGLAIPVASATVRSASCGKMSIGQPGNVHVWGEYAGQVEQIYDSCADAVSAHWQWSTQFQNDHAGATVTLRISSPYTVASVTTTGWTSSKNVDTGGLAHGIPTPDAWQASATVAGCSDWAKGSLWWYGGQDWGQQHDSWGCN</sequence>
<evidence type="ECO:0008006" key="4">
    <source>
        <dbReference type="Google" id="ProtNLM"/>
    </source>
</evidence>
<dbReference type="OrthoDB" id="3853470at2"/>
<feature type="signal peptide" evidence="1">
    <location>
        <begin position="1"/>
        <end position="25"/>
    </location>
</feature>
<gene>
    <name evidence="2" type="ORF">BIV23_23970</name>
</gene>
<accession>A0A1S2Q9R6</accession>
<evidence type="ECO:0000256" key="1">
    <source>
        <dbReference type="SAM" id="SignalP"/>
    </source>
</evidence>
<evidence type="ECO:0000313" key="2">
    <source>
        <dbReference type="EMBL" id="OIK02889.1"/>
    </source>
</evidence>
<name>A0A1S2Q9R6_9ACTN</name>
<feature type="chain" id="PRO_5039559553" description="Secreted protein" evidence="1">
    <location>
        <begin position="26"/>
        <end position="157"/>
    </location>
</feature>
<keyword evidence="3" id="KW-1185">Reference proteome</keyword>
<reference evidence="2 3" key="1">
    <citation type="submission" date="2016-10" db="EMBL/GenBank/DDBJ databases">
        <title>Genome sequence of Streptomyces sp. MUSC 1.</title>
        <authorList>
            <person name="Lee L.-H."/>
            <person name="Ser H.-L."/>
            <person name="Law J.W.-F."/>
        </authorList>
    </citation>
    <scope>NUCLEOTIDE SEQUENCE [LARGE SCALE GENOMIC DNA]</scope>
    <source>
        <strain evidence="2 3">MUSC 1</strain>
    </source>
</reference>
<comment type="caution">
    <text evidence="2">The sequence shown here is derived from an EMBL/GenBank/DDBJ whole genome shotgun (WGS) entry which is preliminary data.</text>
</comment>
<evidence type="ECO:0000313" key="3">
    <source>
        <dbReference type="Proteomes" id="UP000179642"/>
    </source>
</evidence>
<dbReference type="RefSeq" id="WP_071383004.1">
    <property type="nucleotide sequence ID" value="NZ_MLYO01000038.1"/>
</dbReference>
<protein>
    <recommendedName>
        <fullName evidence="4">Secreted protein</fullName>
    </recommendedName>
</protein>
<dbReference type="EMBL" id="MLYO01000038">
    <property type="protein sequence ID" value="OIK02889.1"/>
    <property type="molecule type" value="Genomic_DNA"/>
</dbReference>
<organism evidence="2 3">
    <name type="scientific">Streptomyces monashensis</name>
    <dbReference type="NCBI Taxonomy" id="1678012"/>
    <lineage>
        <taxon>Bacteria</taxon>
        <taxon>Bacillati</taxon>
        <taxon>Actinomycetota</taxon>
        <taxon>Actinomycetes</taxon>
        <taxon>Kitasatosporales</taxon>
        <taxon>Streptomycetaceae</taxon>
        <taxon>Streptomyces</taxon>
    </lineage>
</organism>
<keyword evidence="1" id="KW-0732">Signal</keyword>
<dbReference type="AlphaFoldDB" id="A0A1S2Q9R6"/>
<dbReference type="Proteomes" id="UP000179642">
    <property type="component" value="Unassembled WGS sequence"/>
</dbReference>